<evidence type="ECO:0000313" key="2">
    <source>
        <dbReference type="EnsemblMetazoa" id="PPA41506.1"/>
    </source>
</evidence>
<name>A0A2A6CK72_PRIPA</name>
<proteinExistence type="predicted"/>
<feature type="domain" description="DUF7622" evidence="1">
    <location>
        <begin position="194"/>
        <end position="253"/>
    </location>
</feature>
<keyword evidence="3" id="KW-1185">Reference proteome</keyword>
<dbReference type="Proteomes" id="UP000005239">
    <property type="component" value="Unassembled WGS sequence"/>
</dbReference>
<protein>
    <recommendedName>
        <fullName evidence="1">DUF7622 domain-containing protein</fullName>
    </recommendedName>
</protein>
<dbReference type="InterPro" id="IPR056039">
    <property type="entry name" value="DUF7622"/>
</dbReference>
<dbReference type="AlphaFoldDB" id="A0A2A6CK72"/>
<reference evidence="2" key="2">
    <citation type="submission" date="2022-06" db="UniProtKB">
        <authorList>
            <consortium name="EnsemblMetazoa"/>
        </authorList>
    </citation>
    <scope>IDENTIFICATION</scope>
    <source>
        <strain evidence="2">PS312</strain>
    </source>
</reference>
<reference evidence="3" key="1">
    <citation type="journal article" date="2008" name="Nat. Genet.">
        <title>The Pristionchus pacificus genome provides a unique perspective on nematode lifestyle and parasitism.</title>
        <authorList>
            <person name="Dieterich C."/>
            <person name="Clifton S.W."/>
            <person name="Schuster L.N."/>
            <person name="Chinwalla A."/>
            <person name="Delehaunty K."/>
            <person name="Dinkelacker I."/>
            <person name="Fulton L."/>
            <person name="Fulton R."/>
            <person name="Godfrey J."/>
            <person name="Minx P."/>
            <person name="Mitreva M."/>
            <person name="Roeseler W."/>
            <person name="Tian H."/>
            <person name="Witte H."/>
            <person name="Yang S.P."/>
            <person name="Wilson R.K."/>
            <person name="Sommer R.J."/>
        </authorList>
    </citation>
    <scope>NUCLEOTIDE SEQUENCE [LARGE SCALE GENOMIC DNA]</scope>
    <source>
        <strain evidence="3">PS312</strain>
    </source>
</reference>
<dbReference type="PANTHER" id="PTHR37433">
    <property type="entry name" value="PROTEIN CBG25136-RELATED"/>
    <property type="match status" value="1"/>
</dbReference>
<dbReference type="Pfam" id="PF24602">
    <property type="entry name" value="DUF7622"/>
    <property type="match status" value="1"/>
</dbReference>
<gene>
    <name evidence="2" type="primary">WBGene00279875</name>
</gene>
<dbReference type="EnsemblMetazoa" id="PPA41506.1">
    <property type="protein sequence ID" value="PPA41506.1"/>
    <property type="gene ID" value="WBGene00279875"/>
</dbReference>
<dbReference type="PANTHER" id="PTHR37433:SF19">
    <property type="entry name" value="ACTIVIN_RECP DOMAIN-CONTAINING PROTEIN"/>
    <property type="match status" value="1"/>
</dbReference>
<accession>A0A8R1V0W0</accession>
<evidence type="ECO:0000259" key="1">
    <source>
        <dbReference type="Pfam" id="PF24602"/>
    </source>
</evidence>
<accession>A0A2A6CK72</accession>
<organism evidence="2 3">
    <name type="scientific">Pristionchus pacificus</name>
    <name type="common">Parasitic nematode worm</name>
    <dbReference type="NCBI Taxonomy" id="54126"/>
    <lineage>
        <taxon>Eukaryota</taxon>
        <taxon>Metazoa</taxon>
        <taxon>Ecdysozoa</taxon>
        <taxon>Nematoda</taxon>
        <taxon>Chromadorea</taxon>
        <taxon>Rhabditida</taxon>
        <taxon>Rhabditina</taxon>
        <taxon>Diplogasteromorpha</taxon>
        <taxon>Diplogasteroidea</taxon>
        <taxon>Neodiplogasteridae</taxon>
        <taxon>Pristionchus</taxon>
    </lineage>
</organism>
<evidence type="ECO:0000313" key="3">
    <source>
        <dbReference type="Proteomes" id="UP000005239"/>
    </source>
</evidence>
<sequence length="306" mass="34455">MRRALVLFCVMCMICPSSSIFCNTFYRFSDQEIGNCTGDACVTYIYDGSVNMIGCASNVLFSNRTGCYDDADGNTICACQYSAYYDYSLIMFHLRSSYCNNYTLDELVHVDIAPKTSCFGHSASACKGLACTVERVNNESSDNCGFLGAVLDLVQLQANLIVIDQTTKEALNEDEVYFKYLGEDFRSNCVTSDSYNNLTCTGDFCYYQAVDGAVSRGCLTVEDKLAERKLSVGAYQYFMERIYLCDENLCNEDENSARENRSPDMGRLFTWPPLETFETTTDGGYQRVSTFLMIAIFSLWMSSFFF</sequence>